<evidence type="ECO:0000256" key="3">
    <source>
        <dbReference type="ARBA" id="ARBA00034487"/>
    </source>
</evidence>
<proteinExistence type="inferred from homology"/>
<dbReference type="InterPro" id="IPR026669">
    <property type="entry name" value="Arsenite_MeTrfase-like"/>
</dbReference>
<dbReference type="InterPro" id="IPR025714">
    <property type="entry name" value="Methyltranfer_dom"/>
</dbReference>
<feature type="domain" description="Methyltransferase" evidence="9">
    <location>
        <begin position="86"/>
        <end position="224"/>
    </location>
</feature>
<dbReference type="PANTHER" id="PTHR43675:SF8">
    <property type="entry name" value="ARSENITE METHYLTRANSFERASE"/>
    <property type="match status" value="1"/>
</dbReference>
<evidence type="ECO:0000256" key="8">
    <source>
        <dbReference type="ARBA" id="ARBA00048428"/>
    </source>
</evidence>
<comment type="catalytic activity">
    <reaction evidence="7">
        <text>arsenic triglutathione + 2 [thioredoxin]-dithiol + 2 S-adenosyl-L-methionine + H2O = dimethylarsinous acid + 2 [thioredoxin]-disulfide + 3 glutathione + 2 S-adenosyl-L-homocysteine + 2 H(+)</text>
        <dbReference type="Rhea" id="RHEA:69464"/>
        <dbReference type="Rhea" id="RHEA-COMP:10698"/>
        <dbReference type="Rhea" id="RHEA-COMP:10700"/>
        <dbReference type="ChEBI" id="CHEBI:15377"/>
        <dbReference type="ChEBI" id="CHEBI:15378"/>
        <dbReference type="ChEBI" id="CHEBI:23808"/>
        <dbReference type="ChEBI" id="CHEBI:29950"/>
        <dbReference type="ChEBI" id="CHEBI:50058"/>
        <dbReference type="ChEBI" id="CHEBI:57856"/>
        <dbReference type="ChEBI" id="CHEBI:57925"/>
        <dbReference type="ChEBI" id="CHEBI:59789"/>
        <dbReference type="ChEBI" id="CHEBI:183640"/>
        <dbReference type="EC" id="2.1.1.137"/>
    </reaction>
</comment>
<dbReference type="NCBIfam" id="NF008823">
    <property type="entry name" value="PRK11873.1"/>
    <property type="match status" value="1"/>
</dbReference>
<comment type="catalytic activity">
    <reaction evidence="8">
        <text>arsenic triglutathione + 3 [thioredoxin]-dithiol + 3 S-adenosyl-L-methionine = trimethylarsine + 3 [thioredoxin]-disulfide + 3 glutathione + 3 S-adenosyl-L-homocysteine + 3 H(+)</text>
        <dbReference type="Rhea" id="RHEA:69432"/>
        <dbReference type="Rhea" id="RHEA-COMP:10698"/>
        <dbReference type="Rhea" id="RHEA-COMP:10700"/>
        <dbReference type="ChEBI" id="CHEBI:15378"/>
        <dbReference type="ChEBI" id="CHEBI:27130"/>
        <dbReference type="ChEBI" id="CHEBI:29950"/>
        <dbReference type="ChEBI" id="CHEBI:50058"/>
        <dbReference type="ChEBI" id="CHEBI:57856"/>
        <dbReference type="ChEBI" id="CHEBI:57925"/>
        <dbReference type="ChEBI" id="CHEBI:59789"/>
        <dbReference type="ChEBI" id="CHEBI:183640"/>
        <dbReference type="EC" id="2.1.1.137"/>
    </reaction>
</comment>
<dbReference type="GO" id="GO:0030791">
    <property type="term" value="F:arsenite methyltransferase activity"/>
    <property type="evidence" value="ECO:0007669"/>
    <property type="project" value="UniProtKB-EC"/>
</dbReference>
<evidence type="ECO:0000313" key="10">
    <source>
        <dbReference type="EMBL" id="GAG99807.1"/>
    </source>
</evidence>
<comment type="similarity">
    <text evidence="3">Belongs to the methyltransferase superfamily. Arsenite methyltransferase family.</text>
</comment>
<evidence type="ECO:0000256" key="4">
    <source>
        <dbReference type="ARBA" id="ARBA00034521"/>
    </source>
</evidence>
<dbReference type="Pfam" id="PF13847">
    <property type="entry name" value="Methyltransf_31"/>
    <property type="match status" value="1"/>
</dbReference>
<keyword evidence="2" id="KW-0949">S-adenosyl-L-methionine</keyword>
<gene>
    <name evidence="10" type="ORF">S01H4_39497</name>
</gene>
<dbReference type="CDD" id="cd02440">
    <property type="entry name" value="AdoMet_MTases"/>
    <property type="match status" value="1"/>
</dbReference>
<accession>X1D3W0</accession>
<evidence type="ECO:0000256" key="5">
    <source>
        <dbReference type="ARBA" id="ARBA00034545"/>
    </source>
</evidence>
<evidence type="ECO:0000256" key="7">
    <source>
        <dbReference type="ARBA" id="ARBA00047943"/>
    </source>
</evidence>
<reference evidence="10" key="1">
    <citation type="journal article" date="2014" name="Front. Microbiol.">
        <title>High frequency of phylogenetically diverse reductive dehalogenase-homologous genes in deep subseafloor sedimentary metagenomes.</title>
        <authorList>
            <person name="Kawai M."/>
            <person name="Futagami T."/>
            <person name="Toyoda A."/>
            <person name="Takaki Y."/>
            <person name="Nishi S."/>
            <person name="Hori S."/>
            <person name="Arai W."/>
            <person name="Tsubouchi T."/>
            <person name="Morono Y."/>
            <person name="Uchiyama I."/>
            <person name="Ito T."/>
            <person name="Fujiyama A."/>
            <person name="Inagaki F."/>
            <person name="Takami H."/>
        </authorList>
    </citation>
    <scope>NUCLEOTIDE SEQUENCE</scope>
    <source>
        <strain evidence="10">Expedition CK06-06</strain>
    </source>
</reference>
<dbReference type="SUPFAM" id="SSF53335">
    <property type="entry name" value="S-adenosyl-L-methionine-dependent methyltransferases"/>
    <property type="match status" value="1"/>
</dbReference>
<evidence type="ECO:0000256" key="6">
    <source>
        <dbReference type="ARBA" id="ARBA00047941"/>
    </source>
</evidence>
<evidence type="ECO:0000256" key="2">
    <source>
        <dbReference type="ARBA" id="ARBA00022691"/>
    </source>
</evidence>
<organism evidence="10">
    <name type="scientific">marine sediment metagenome</name>
    <dbReference type="NCBI Taxonomy" id="412755"/>
    <lineage>
        <taxon>unclassified sequences</taxon>
        <taxon>metagenomes</taxon>
        <taxon>ecological metagenomes</taxon>
    </lineage>
</organism>
<evidence type="ECO:0000256" key="1">
    <source>
        <dbReference type="ARBA" id="ARBA00022679"/>
    </source>
</evidence>
<dbReference type="EC" id="2.1.1.137" evidence="4"/>
<dbReference type="PANTHER" id="PTHR43675">
    <property type="entry name" value="ARSENITE METHYLTRANSFERASE"/>
    <property type="match status" value="1"/>
</dbReference>
<dbReference type="Gene3D" id="3.40.50.150">
    <property type="entry name" value="Vaccinia Virus protein VP39"/>
    <property type="match status" value="1"/>
</dbReference>
<comment type="caution">
    <text evidence="10">The sequence shown here is derived from an EMBL/GenBank/DDBJ whole genome shotgun (WGS) entry which is preliminary data.</text>
</comment>
<name>X1D3W0_9ZZZZ</name>
<keyword evidence="1" id="KW-0808">Transferase</keyword>
<dbReference type="EMBL" id="BART01021398">
    <property type="protein sequence ID" value="GAG99807.1"/>
    <property type="molecule type" value="Genomic_DNA"/>
</dbReference>
<evidence type="ECO:0000259" key="9">
    <source>
        <dbReference type="Pfam" id="PF13847"/>
    </source>
</evidence>
<dbReference type="AlphaFoldDB" id="X1D3W0"/>
<dbReference type="InterPro" id="IPR029063">
    <property type="entry name" value="SAM-dependent_MTases_sf"/>
</dbReference>
<comment type="catalytic activity">
    <reaction evidence="6">
        <text>arsenic triglutathione + [thioredoxin]-dithiol + S-adenosyl-L-methionine + 2 H2O = methylarsonous acid + [thioredoxin]-disulfide + 3 glutathione + S-adenosyl-L-homocysteine + H(+)</text>
        <dbReference type="Rhea" id="RHEA:69460"/>
        <dbReference type="Rhea" id="RHEA-COMP:10698"/>
        <dbReference type="Rhea" id="RHEA-COMP:10700"/>
        <dbReference type="ChEBI" id="CHEBI:15377"/>
        <dbReference type="ChEBI" id="CHEBI:15378"/>
        <dbReference type="ChEBI" id="CHEBI:17826"/>
        <dbReference type="ChEBI" id="CHEBI:29950"/>
        <dbReference type="ChEBI" id="CHEBI:50058"/>
        <dbReference type="ChEBI" id="CHEBI:57856"/>
        <dbReference type="ChEBI" id="CHEBI:57925"/>
        <dbReference type="ChEBI" id="CHEBI:59789"/>
        <dbReference type="ChEBI" id="CHEBI:183640"/>
        <dbReference type="EC" id="2.1.1.137"/>
    </reaction>
</comment>
<protein>
    <recommendedName>
        <fullName evidence="5">Arsenite methyltransferase</fullName>
        <ecNumber evidence="4">2.1.1.137</ecNumber>
    </recommendedName>
</protein>
<sequence>MTEKRKCSCSCNCNAKNNKSSSTYTENIKNVYDKVADYNCNFGGKTCGCRAKVSQEIGYTKKELEELADANLGLGCGNPIELGEIKPGQIVLDLGSGAGLDCFLAAEKIGETGKVIGVDITHSMIEKANKNKEKYGYGNVEFRLGNIESLPVENNAVDIIISNCVLSLAKNKETAFKEAYRVLKPGGVMYVSDIVLLRPLSAQQRTDTKMIGTCVLGALLKEDYIEKIINTGFEISIIDEDFEVNKKKFNDSSLPVSSLKYIATKPN</sequence>